<dbReference type="GeneID" id="14917947"/>
<dbReference type="EMBL" id="KB007974">
    <property type="protein sequence ID" value="ELR17624.1"/>
    <property type="molecule type" value="Genomic_DNA"/>
</dbReference>
<sequence length="389" mass="42679">MQSPTPTHYLALLVVRRGWGHHGQLGIAGVPLSHTKSGYFPAPVQMPEGDEQVVDLGCGHFHAFARTAKGNVYGWGMNEHHQLFGEHNDNVDTPRLLNPMLPFLAHEPPPQVKKMAGSGVTSALLVAHHDRTELWTWGSSIKVVGLEGEEIIDFGLGWGHGLALTASKKLFVWGWGKNGQLGLGNYDNQPVPAQVTALSGVPIRSLAVGPDCSAVVSEEGQVYFWGRNEYWMQIKVAWTKGGETMGECAPIHIAFPDKAPRMRQASLRQVRCGYGHLVAVDEEGQAWAWGLNKNGQLGLGDKEEHQEPRPVAFFREENLKVAYVSCGRVHTVFLTDDGRLWTCGSGVYGRLGHGDKEDQIVPTLVESLADSRVTQVECGYDFNLALLHV</sequence>
<dbReference type="RefSeq" id="XP_004339637.1">
    <property type="nucleotide sequence ID" value="XM_004339589.1"/>
</dbReference>
<evidence type="ECO:0000313" key="5">
    <source>
        <dbReference type="Proteomes" id="UP000011083"/>
    </source>
</evidence>
<reference evidence="4 5" key="1">
    <citation type="journal article" date="2013" name="Genome Biol.">
        <title>Genome of Acanthamoeba castellanii highlights extensive lateral gene transfer and early evolution of tyrosine kinase signaling.</title>
        <authorList>
            <person name="Clarke M."/>
            <person name="Lohan A.J."/>
            <person name="Liu B."/>
            <person name="Lagkouvardos I."/>
            <person name="Roy S."/>
            <person name="Zafar N."/>
            <person name="Bertelli C."/>
            <person name="Schilde C."/>
            <person name="Kianianmomeni A."/>
            <person name="Burglin T.R."/>
            <person name="Frech C."/>
            <person name="Turcotte B."/>
            <person name="Kopec K.O."/>
            <person name="Synnott J.M."/>
            <person name="Choo C."/>
            <person name="Paponov I."/>
            <person name="Finkler A."/>
            <person name="Soon Heng Tan C."/>
            <person name="Hutchins A.P."/>
            <person name="Weinmeier T."/>
            <person name="Rattei T."/>
            <person name="Chu J.S."/>
            <person name="Gimenez G."/>
            <person name="Irimia M."/>
            <person name="Rigden D.J."/>
            <person name="Fitzpatrick D.A."/>
            <person name="Lorenzo-Morales J."/>
            <person name="Bateman A."/>
            <person name="Chiu C.H."/>
            <person name="Tang P."/>
            <person name="Hegemann P."/>
            <person name="Fromm H."/>
            <person name="Raoult D."/>
            <person name="Greub G."/>
            <person name="Miranda-Saavedra D."/>
            <person name="Chen N."/>
            <person name="Nash P."/>
            <person name="Ginger M.L."/>
            <person name="Horn M."/>
            <person name="Schaap P."/>
            <person name="Caler L."/>
            <person name="Loftus B."/>
        </authorList>
    </citation>
    <scope>NUCLEOTIDE SEQUENCE [LARGE SCALE GENOMIC DNA]</scope>
    <source>
        <strain evidence="4 5">Neff</strain>
    </source>
</reference>
<dbReference type="PANTHER" id="PTHR22870">
    <property type="entry name" value="REGULATOR OF CHROMOSOME CONDENSATION"/>
    <property type="match status" value="1"/>
</dbReference>
<accession>L8GWP5</accession>
<evidence type="ECO:0000256" key="2">
    <source>
        <dbReference type="PROSITE-ProRule" id="PRU00235"/>
    </source>
</evidence>
<dbReference type="InterPro" id="IPR051210">
    <property type="entry name" value="Ub_ligase/GEF_domain"/>
</dbReference>
<dbReference type="Gene3D" id="2.130.10.30">
    <property type="entry name" value="Regulator of chromosome condensation 1/beta-lactamase-inhibitor protein II"/>
    <property type="match status" value="2"/>
</dbReference>
<evidence type="ECO:0000256" key="1">
    <source>
        <dbReference type="ARBA" id="ARBA00022737"/>
    </source>
</evidence>
<feature type="repeat" description="RCC1" evidence="2">
    <location>
        <begin position="70"/>
        <end position="128"/>
    </location>
</feature>
<evidence type="ECO:0000259" key="3">
    <source>
        <dbReference type="Pfam" id="PF25390"/>
    </source>
</evidence>
<keyword evidence="1" id="KW-0677">Repeat</keyword>
<dbReference type="InterPro" id="IPR058923">
    <property type="entry name" value="RCC1-like_dom"/>
</dbReference>
<keyword evidence="5" id="KW-1185">Reference proteome</keyword>
<proteinExistence type="predicted"/>
<dbReference type="PROSITE" id="PS50012">
    <property type="entry name" value="RCC1_3"/>
    <property type="match status" value="6"/>
</dbReference>
<name>L8GWP5_ACACF</name>
<feature type="repeat" description="RCC1" evidence="2">
    <location>
        <begin position="220"/>
        <end position="283"/>
    </location>
</feature>
<dbReference type="InterPro" id="IPR000408">
    <property type="entry name" value="Reg_chr_condens"/>
</dbReference>
<evidence type="ECO:0000313" key="4">
    <source>
        <dbReference type="EMBL" id="ELR17624.1"/>
    </source>
</evidence>
<feature type="repeat" description="RCC1" evidence="2">
    <location>
        <begin position="12"/>
        <end position="69"/>
    </location>
</feature>
<dbReference type="Pfam" id="PF25390">
    <property type="entry name" value="WD40_RLD"/>
    <property type="match status" value="1"/>
</dbReference>
<dbReference type="PANTHER" id="PTHR22870:SF360">
    <property type="entry name" value="ULTRAVIOLET-B RECEPTOR UVR8"/>
    <property type="match status" value="1"/>
</dbReference>
<dbReference type="STRING" id="1257118.L8GWP5"/>
<dbReference type="VEuPathDB" id="AmoebaDB:ACA1_063880"/>
<protein>
    <submittedName>
        <fullName evidence="4">Regulator of chromosome condensation (RCC1) repeat domain containing protein</fullName>
    </submittedName>
</protein>
<gene>
    <name evidence="4" type="ORF">ACA1_063880</name>
</gene>
<dbReference type="KEGG" id="acan:ACA1_063880"/>
<dbReference type="Pfam" id="PF13540">
    <property type="entry name" value="RCC1_2"/>
    <property type="match status" value="1"/>
</dbReference>
<feature type="repeat" description="RCC1" evidence="2">
    <location>
        <begin position="284"/>
        <end position="337"/>
    </location>
</feature>
<feature type="repeat" description="RCC1" evidence="2">
    <location>
        <begin position="338"/>
        <end position="389"/>
    </location>
</feature>
<organism evidence="4 5">
    <name type="scientific">Acanthamoeba castellanii (strain ATCC 30010 / Neff)</name>
    <dbReference type="NCBI Taxonomy" id="1257118"/>
    <lineage>
        <taxon>Eukaryota</taxon>
        <taxon>Amoebozoa</taxon>
        <taxon>Discosea</taxon>
        <taxon>Longamoebia</taxon>
        <taxon>Centramoebida</taxon>
        <taxon>Acanthamoebidae</taxon>
        <taxon>Acanthamoeba</taxon>
    </lineage>
</organism>
<feature type="domain" description="RCC1-like" evidence="3">
    <location>
        <begin position="146"/>
        <end position="386"/>
    </location>
</feature>
<dbReference type="SUPFAM" id="SSF50985">
    <property type="entry name" value="RCC1/BLIP-II"/>
    <property type="match status" value="2"/>
</dbReference>
<dbReference type="AlphaFoldDB" id="L8GWP5"/>
<dbReference type="InterPro" id="IPR009091">
    <property type="entry name" value="RCC1/BLIP-II"/>
</dbReference>
<dbReference type="Proteomes" id="UP000011083">
    <property type="component" value="Unassembled WGS sequence"/>
</dbReference>
<dbReference type="PRINTS" id="PR00633">
    <property type="entry name" value="RCCNDNSATION"/>
</dbReference>
<feature type="repeat" description="RCC1" evidence="2">
    <location>
        <begin position="168"/>
        <end position="219"/>
    </location>
</feature>
<dbReference type="OrthoDB" id="19558at2759"/>